<sequence length="295" mass="30243">MDQGHLLNVIIAGLTSGAIYGLLAVSYNVIFATTGILNFAQGEFLMIGTVVGAFLVVTHGWAMLPAVVATIALALLVGALSERLAVRPALSKGPNAFGWVLSTLGLSLVLRSGGALLTGNDIKAFPTIFGEGRWSIGAAFITPTQVSIILLLVVVGGGLWWMYGHTTIGHAFSAIAQDRDAAALRGIPVSTLGMASFAIGASVAAIAGFMAAPLTSAYPTIGLLFALKGFIAAALGGIPDIRGAIVGGLLLGLIESFGVDIFGAGYKDAIVFAALILVLMVRPQGIFGQHSARRI</sequence>
<dbReference type="Pfam" id="PF02653">
    <property type="entry name" value="BPD_transp_2"/>
    <property type="match status" value="1"/>
</dbReference>
<protein>
    <submittedName>
        <fullName evidence="10">Branched-chain amino acid ABC transporter permease</fullName>
    </submittedName>
</protein>
<keyword evidence="5" id="KW-0029">Amino-acid transport</keyword>
<evidence type="ECO:0000256" key="6">
    <source>
        <dbReference type="ARBA" id="ARBA00022989"/>
    </source>
</evidence>
<evidence type="ECO:0000256" key="9">
    <source>
        <dbReference type="SAM" id="Phobius"/>
    </source>
</evidence>
<dbReference type="Proteomes" id="UP001499882">
    <property type="component" value="Unassembled WGS sequence"/>
</dbReference>
<evidence type="ECO:0000256" key="5">
    <source>
        <dbReference type="ARBA" id="ARBA00022970"/>
    </source>
</evidence>
<accession>A0ABP8YIS5</accession>
<dbReference type="PANTHER" id="PTHR11795">
    <property type="entry name" value="BRANCHED-CHAIN AMINO ACID TRANSPORT SYSTEM PERMEASE PROTEIN LIVH"/>
    <property type="match status" value="1"/>
</dbReference>
<keyword evidence="2" id="KW-0813">Transport</keyword>
<comment type="caution">
    <text evidence="10">The sequence shown here is derived from an EMBL/GenBank/DDBJ whole genome shotgun (WGS) entry which is preliminary data.</text>
</comment>
<feature type="transmembrane region" description="Helical" evidence="9">
    <location>
        <begin position="36"/>
        <end position="57"/>
    </location>
</feature>
<comment type="similarity">
    <text evidence="8">Belongs to the binding-protein-dependent transport system permease family. LivHM subfamily.</text>
</comment>
<evidence type="ECO:0000256" key="2">
    <source>
        <dbReference type="ARBA" id="ARBA00022448"/>
    </source>
</evidence>
<gene>
    <name evidence="10" type="ORF">GCM10023350_09040</name>
</gene>
<feature type="transmembrane region" description="Helical" evidence="9">
    <location>
        <begin position="136"/>
        <end position="161"/>
    </location>
</feature>
<dbReference type="CDD" id="cd06582">
    <property type="entry name" value="TM_PBP1_LivH_like"/>
    <property type="match status" value="1"/>
</dbReference>
<feature type="transmembrane region" description="Helical" evidence="9">
    <location>
        <begin position="6"/>
        <end position="29"/>
    </location>
</feature>
<dbReference type="EMBL" id="BAABKN010000005">
    <property type="protein sequence ID" value="GAA4728088.1"/>
    <property type="molecule type" value="Genomic_DNA"/>
</dbReference>
<feature type="transmembrane region" description="Helical" evidence="9">
    <location>
        <begin position="217"/>
        <end position="238"/>
    </location>
</feature>
<dbReference type="InterPro" id="IPR052157">
    <property type="entry name" value="BCAA_transport_permease"/>
</dbReference>
<evidence type="ECO:0000256" key="4">
    <source>
        <dbReference type="ARBA" id="ARBA00022692"/>
    </source>
</evidence>
<feature type="transmembrane region" description="Helical" evidence="9">
    <location>
        <begin position="245"/>
        <end position="263"/>
    </location>
</feature>
<dbReference type="RefSeq" id="WP_345525396.1">
    <property type="nucleotide sequence ID" value="NZ_BAABKN010000005.1"/>
</dbReference>
<evidence type="ECO:0000256" key="1">
    <source>
        <dbReference type="ARBA" id="ARBA00004651"/>
    </source>
</evidence>
<evidence type="ECO:0000256" key="3">
    <source>
        <dbReference type="ARBA" id="ARBA00022475"/>
    </source>
</evidence>
<keyword evidence="11" id="KW-1185">Reference proteome</keyword>
<keyword evidence="7 9" id="KW-0472">Membrane</keyword>
<keyword evidence="4 9" id="KW-0812">Transmembrane</keyword>
<feature type="transmembrane region" description="Helical" evidence="9">
    <location>
        <begin position="96"/>
        <end position="116"/>
    </location>
</feature>
<dbReference type="InterPro" id="IPR001851">
    <property type="entry name" value="ABC_transp_permease"/>
</dbReference>
<evidence type="ECO:0000313" key="10">
    <source>
        <dbReference type="EMBL" id="GAA4728088.1"/>
    </source>
</evidence>
<dbReference type="PANTHER" id="PTHR11795:SF450">
    <property type="entry name" value="ABC TRANSPORTER PERMEASE PROTEIN"/>
    <property type="match status" value="1"/>
</dbReference>
<keyword evidence="6 9" id="KW-1133">Transmembrane helix</keyword>
<comment type="subcellular location">
    <subcellularLocation>
        <location evidence="1">Cell membrane</location>
        <topology evidence="1">Multi-pass membrane protein</topology>
    </subcellularLocation>
</comment>
<reference evidence="11" key="1">
    <citation type="journal article" date="2019" name="Int. J. Syst. Evol. Microbiol.">
        <title>The Global Catalogue of Microorganisms (GCM) 10K type strain sequencing project: providing services to taxonomists for standard genome sequencing and annotation.</title>
        <authorList>
            <consortium name="The Broad Institute Genomics Platform"/>
            <consortium name="The Broad Institute Genome Sequencing Center for Infectious Disease"/>
            <person name="Wu L."/>
            <person name="Ma J."/>
        </authorList>
    </citation>
    <scope>NUCLEOTIDE SEQUENCE [LARGE SCALE GENOMIC DNA]</scope>
    <source>
        <strain evidence="11">JCM 18532</strain>
    </source>
</reference>
<feature type="transmembrane region" description="Helical" evidence="9">
    <location>
        <begin position="63"/>
        <end position="84"/>
    </location>
</feature>
<feature type="transmembrane region" description="Helical" evidence="9">
    <location>
        <begin position="269"/>
        <end position="287"/>
    </location>
</feature>
<feature type="transmembrane region" description="Helical" evidence="9">
    <location>
        <begin position="182"/>
        <end position="211"/>
    </location>
</feature>
<keyword evidence="3" id="KW-1003">Cell membrane</keyword>
<evidence type="ECO:0000256" key="8">
    <source>
        <dbReference type="ARBA" id="ARBA00037998"/>
    </source>
</evidence>
<name>A0ABP8YIS5_9ACTN</name>
<organism evidence="10 11">
    <name type="scientific">Nocardioides endophyticus</name>
    <dbReference type="NCBI Taxonomy" id="1353775"/>
    <lineage>
        <taxon>Bacteria</taxon>
        <taxon>Bacillati</taxon>
        <taxon>Actinomycetota</taxon>
        <taxon>Actinomycetes</taxon>
        <taxon>Propionibacteriales</taxon>
        <taxon>Nocardioidaceae</taxon>
        <taxon>Nocardioides</taxon>
    </lineage>
</organism>
<proteinExistence type="inferred from homology"/>
<evidence type="ECO:0000313" key="11">
    <source>
        <dbReference type="Proteomes" id="UP001499882"/>
    </source>
</evidence>
<evidence type="ECO:0000256" key="7">
    <source>
        <dbReference type="ARBA" id="ARBA00023136"/>
    </source>
</evidence>